<name>A0ABW1VGL5_9MICO</name>
<feature type="transmembrane region" description="Helical" evidence="6">
    <location>
        <begin position="34"/>
        <end position="50"/>
    </location>
</feature>
<gene>
    <name evidence="8" type="ORF">ACFQB0_06795</name>
</gene>
<dbReference type="InterPro" id="IPR035681">
    <property type="entry name" value="ComA-like_MBL"/>
</dbReference>
<feature type="transmembrane region" description="Helical" evidence="6">
    <location>
        <begin position="295"/>
        <end position="312"/>
    </location>
</feature>
<sequence length="800" mass="81413">MNAESRLALPAGAAWLAGIGVVTATDAAWGIAAGLWAVAGLAIAASLLFGQRGWRSALPMLALCCTAAALVSSVVAVTAPARQPSALVAAADAHREVTMTATVLTVPRESRSGGAFGEMSSRVRFTARIEEIGFGTSGARDIVPVHGGIPVLVFAESPSTLPEPTGDPSNREGALEIGTVIRASGSLVETDPGEQNAFLVFAREPPLIETAPPGLLAWASAIRAGLSRAASALPGDGGDLLPGLAIGDTRAVSAALDADMKTSSLSHLTAVSGANCAIVIAGIMALGGLAGLARWLRIALALLVLGGFVVLVTPEPSVLRAATMAAIVLLATVSGRRSRGVPALALAVMTLVVFDPWISRSYGFALSVLATAGLLVLSGPLTGMLARWMPLGLAAVIAIPLSAQLACQPVLVLLSPNLSLYGVPANLLAAPAALLGTVIGLIACLLLPVLPSVGFACAQLAWLPSAWIAAVGHAVARLPGTRLPWLDGIAGAVLLAIATAIALRLVVRRTRSGRALVTDTAAAAVLIALLGGYAGTLVGVGVGRTLARPPDWQIAVCDIGQGDAVLVRNEESVALVDAGPSPAPLTACLDALGIDRIDLLVLTHYDLDHVGGADAVVGRVDVALVGEPENSADERLTDRLAAGGARVVQTARGDHGTLGSQRWEVLWPLRTASTMRFGNDGSVTICFEGNGIRSIFLGDLGEESQQAMLAAVHPEAADVVKVAHHGSANQSAALYDRLGATVGLISVGVDNGYGHPTRALLDILDAAGTSAFRTDLDGMILVAHDPGFDGGLIVWSERGG</sequence>
<dbReference type="Gene3D" id="3.60.15.10">
    <property type="entry name" value="Ribonuclease Z/Hydroxyacylglutathione hydrolase-like"/>
    <property type="match status" value="1"/>
</dbReference>
<dbReference type="InterPro" id="IPR052159">
    <property type="entry name" value="Competence_DNA_uptake"/>
</dbReference>
<dbReference type="InterPro" id="IPR036866">
    <property type="entry name" value="RibonucZ/Hydroxyglut_hydro"/>
</dbReference>
<dbReference type="PANTHER" id="PTHR30619">
    <property type="entry name" value="DNA INTERNALIZATION/COMPETENCE PROTEIN COMEC/REC2"/>
    <property type="match status" value="1"/>
</dbReference>
<keyword evidence="5 6" id="KW-0472">Membrane</keyword>
<evidence type="ECO:0000256" key="6">
    <source>
        <dbReference type="SAM" id="Phobius"/>
    </source>
</evidence>
<feature type="transmembrane region" description="Helical" evidence="6">
    <location>
        <begin position="318"/>
        <end position="334"/>
    </location>
</feature>
<dbReference type="SUPFAM" id="SSF56281">
    <property type="entry name" value="Metallo-hydrolase/oxidoreductase"/>
    <property type="match status" value="1"/>
</dbReference>
<evidence type="ECO:0000256" key="3">
    <source>
        <dbReference type="ARBA" id="ARBA00022692"/>
    </source>
</evidence>
<feature type="transmembrane region" description="Helical" evidence="6">
    <location>
        <begin position="364"/>
        <end position="386"/>
    </location>
</feature>
<dbReference type="RefSeq" id="WP_386729130.1">
    <property type="nucleotide sequence ID" value="NZ_JBHSTP010000001.1"/>
</dbReference>
<keyword evidence="9" id="KW-1185">Reference proteome</keyword>
<protein>
    <submittedName>
        <fullName evidence="8">ComEC/Rec2 family competence protein</fullName>
    </submittedName>
</protein>
<dbReference type="PANTHER" id="PTHR30619:SF1">
    <property type="entry name" value="RECOMBINATION PROTEIN 2"/>
    <property type="match status" value="1"/>
</dbReference>
<evidence type="ECO:0000313" key="8">
    <source>
        <dbReference type="EMBL" id="MFC6355810.1"/>
    </source>
</evidence>
<dbReference type="SMART" id="SM00849">
    <property type="entry name" value="Lactamase_B"/>
    <property type="match status" value="1"/>
</dbReference>
<evidence type="ECO:0000256" key="4">
    <source>
        <dbReference type="ARBA" id="ARBA00022989"/>
    </source>
</evidence>
<proteinExistence type="predicted"/>
<feature type="transmembrane region" description="Helical" evidence="6">
    <location>
        <begin position="268"/>
        <end position="288"/>
    </location>
</feature>
<evidence type="ECO:0000256" key="2">
    <source>
        <dbReference type="ARBA" id="ARBA00022475"/>
    </source>
</evidence>
<comment type="caution">
    <text evidence="8">The sequence shown here is derived from an EMBL/GenBank/DDBJ whole genome shotgun (WGS) entry which is preliminary data.</text>
</comment>
<reference evidence="9" key="1">
    <citation type="journal article" date="2019" name="Int. J. Syst. Evol. Microbiol.">
        <title>The Global Catalogue of Microorganisms (GCM) 10K type strain sequencing project: providing services to taxonomists for standard genome sequencing and annotation.</title>
        <authorList>
            <consortium name="The Broad Institute Genomics Platform"/>
            <consortium name="The Broad Institute Genome Sequencing Center for Infectious Disease"/>
            <person name="Wu L."/>
            <person name="Ma J."/>
        </authorList>
    </citation>
    <scope>NUCLEOTIDE SEQUENCE [LARGE SCALE GENOMIC DNA]</scope>
    <source>
        <strain evidence="9">CCUG 43304</strain>
    </source>
</reference>
<feature type="transmembrane region" description="Helical" evidence="6">
    <location>
        <begin position="519"/>
        <end position="542"/>
    </location>
</feature>
<feature type="transmembrane region" description="Helical" evidence="6">
    <location>
        <begin position="393"/>
        <end position="415"/>
    </location>
</feature>
<feature type="transmembrane region" description="Helical" evidence="6">
    <location>
        <begin position="427"/>
        <end position="450"/>
    </location>
</feature>
<keyword evidence="3 6" id="KW-0812">Transmembrane</keyword>
<dbReference type="InterPro" id="IPR004477">
    <property type="entry name" value="ComEC_N"/>
</dbReference>
<feature type="transmembrane region" description="Helical" evidence="6">
    <location>
        <begin position="457"/>
        <end position="476"/>
    </location>
</feature>
<feature type="transmembrane region" description="Helical" evidence="6">
    <location>
        <begin position="57"/>
        <end position="79"/>
    </location>
</feature>
<evidence type="ECO:0000256" key="5">
    <source>
        <dbReference type="ARBA" id="ARBA00023136"/>
    </source>
</evidence>
<feature type="domain" description="Metallo-beta-lactamase" evidence="7">
    <location>
        <begin position="561"/>
        <end position="724"/>
    </location>
</feature>
<dbReference type="EMBL" id="JBHSTP010000001">
    <property type="protein sequence ID" value="MFC6355810.1"/>
    <property type="molecule type" value="Genomic_DNA"/>
</dbReference>
<accession>A0ABW1VGL5</accession>
<dbReference type="InterPro" id="IPR001279">
    <property type="entry name" value="Metallo-B-lactamas"/>
</dbReference>
<feature type="transmembrane region" description="Helical" evidence="6">
    <location>
        <begin position="488"/>
        <end position="507"/>
    </location>
</feature>
<dbReference type="Pfam" id="PF03772">
    <property type="entry name" value="Competence"/>
    <property type="match status" value="1"/>
</dbReference>
<dbReference type="NCBIfam" id="TIGR00360">
    <property type="entry name" value="ComEC_N-term"/>
    <property type="match status" value="1"/>
</dbReference>
<dbReference type="Pfam" id="PF00753">
    <property type="entry name" value="Lactamase_B"/>
    <property type="match status" value="1"/>
</dbReference>
<comment type="subcellular location">
    <subcellularLocation>
        <location evidence="1">Cell membrane</location>
        <topology evidence="1">Multi-pass membrane protein</topology>
    </subcellularLocation>
</comment>
<evidence type="ECO:0000259" key="7">
    <source>
        <dbReference type="SMART" id="SM00849"/>
    </source>
</evidence>
<evidence type="ECO:0000313" key="9">
    <source>
        <dbReference type="Proteomes" id="UP001596306"/>
    </source>
</evidence>
<dbReference type="CDD" id="cd07731">
    <property type="entry name" value="ComA-like_MBL-fold"/>
    <property type="match status" value="1"/>
</dbReference>
<feature type="transmembrane region" description="Helical" evidence="6">
    <location>
        <begin position="341"/>
        <end position="358"/>
    </location>
</feature>
<keyword evidence="2" id="KW-1003">Cell membrane</keyword>
<keyword evidence="4 6" id="KW-1133">Transmembrane helix</keyword>
<evidence type="ECO:0000256" key="1">
    <source>
        <dbReference type="ARBA" id="ARBA00004651"/>
    </source>
</evidence>
<dbReference type="Proteomes" id="UP001596306">
    <property type="component" value="Unassembled WGS sequence"/>
</dbReference>
<organism evidence="8 9">
    <name type="scientific">Luethyella okanaganae</name>
    <dbReference type="NCBI Taxonomy" id="69372"/>
    <lineage>
        <taxon>Bacteria</taxon>
        <taxon>Bacillati</taxon>
        <taxon>Actinomycetota</taxon>
        <taxon>Actinomycetes</taxon>
        <taxon>Micrococcales</taxon>
        <taxon>Microbacteriaceae</taxon>
        <taxon>Luethyella</taxon>
    </lineage>
</organism>